<feature type="domain" description="Pyrrolo-quinoline quinone repeat" evidence="3">
    <location>
        <begin position="419"/>
        <end position="528"/>
    </location>
</feature>
<dbReference type="InterPro" id="IPR015943">
    <property type="entry name" value="WD40/YVTN_repeat-like_dom_sf"/>
</dbReference>
<dbReference type="SUPFAM" id="SSF56300">
    <property type="entry name" value="Metallo-dependent phosphatases"/>
    <property type="match status" value="1"/>
</dbReference>
<dbReference type="InterPro" id="IPR002372">
    <property type="entry name" value="PQQ_rpt_dom"/>
</dbReference>
<dbReference type="KEGG" id="psac:PSM36_2274"/>
<feature type="signal peptide" evidence="1">
    <location>
        <begin position="1"/>
        <end position="19"/>
    </location>
</feature>
<dbReference type="AlphaFoldDB" id="A0A1R3T4U1"/>
<evidence type="ECO:0000259" key="2">
    <source>
        <dbReference type="Pfam" id="PF00149"/>
    </source>
</evidence>
<evidence type="ECO:0000259" key="3">
    <source>
        <dbReference type="Pfam" id="PF13360"/>
    </source>
</evidence>
<evidence type="ECO:0000256" key="1">
    <source>
        <dbReference type="SAM" id="SignalP"/>
    </source>
</evidence>
<evidence type="ECO:0000313" key="5">
    <source>
        <dbReference type="Proteomes" id="UP000187464"/>
    </source>
</evidence>
<feature type="domain" description="Pyrrolo-quinoline quinone repeat" evidence="3">
    <location>
        <begin position="537"/>
        <end position="613"/>
    </location>
</feature>
<protein>
    <submittedName>
        <fullName evidence="4">Uncharacterized protein</fullName>
    </submittedName>
</protein>
<dbReference type="Proteomes" id="UP000187464">
    <property type="component" value="Chromosome I"/>
</dbReference>
<dbReference type="Gene3D" id="2.130.10.10">
    <property type="entry name" value="YVTN repeat-like/Quinoprotein amine dehydrogenase"/>
    <property type="match status" value="2"/>
</dbReference>
<keyword evidence="5" id="KW-1185">Reference proteome</keyword>
<proteinExistence type="predicted"/>
<dbReference type="InterPro" id="IPR029052">
    <property type="entry name" value="Metallo-depent_PP-like"/>
</dbReference>
<dbReference type="EMBL" id="LT605205">
    <property type="protein sequence ID" value="SCD21079.1"/>
    <property type="molecule type" value="Genomic_DNA"/>
</dbReference>
<dbReference type="GO" id="GO:0016787">
    <property type="term" value="F:hydrolase activity"/>
    <property type="evidence" value="ECO:0007669"/>
    <property type="project" value="InterPro"/>
</dbReference>
<dbReference type="RefSeq" id="WP_076930961.1">
    <property type="nucleotide sequence ID" value="NZ_LT605205.1"/>
</dbReference>
<dbReference type="InterPro" id="IPR011047">
    <property type="entry name" value="Quinoprotein_ADH-like_sf"/>
</dbReference>
<dbReference type="Pfam" id="PF13360">
    <property type="entry name" value="PQQ_2"/>
    <property type="match status" value="3"/>
</dbReference>
<dbReference type="PANTHER" id="PTHR34512">
    <property type="entry name" value="CELL SURFACE PROTEIN"/>
    <property type="match status" value="1"/>
</dbReference>
<feature type="domain" description="Pyrrolo-quinoline quinone repeat" evidence="3">
    <location>
        <begin position="283"/>
        <end position="406"/>
    </location>
</feature>
<dbReference type="Pfam" id="PF00149">
    <property type="entry name" value="Metallophos"/>
    <property type="match status" value="1"/>
</dbReference>
<dbReference type="Gene3D" id="3.60.21.10">
    <property type="match status" value="1"/>
</dbReference>
<dbReference type="STRING" id="1642647.PSM36_2274"/>
<dbReference type="InterPro" id="IPR018391">
    <property type="entry name" value="PQQ_b-propeller_rpt"/>
</dbReference>
<accession>A0A1R3T4U1</accession>
<dbReference type="InterPro" id="IPR004843">
    <property type="entry name" value="Calcineurin-like_PHP"/>
</dbReference>
<name>A0A1R3T4U1_9BACT</name>
<organism evidence="4 5">
    <name type="scientific">Proteiniphilum saccharofermentans</name>
    <dbReference type="NCBI Taxonomy" id="1642647"/>
    <lineage>
        <taxon>Bacteria</taxon>
        <taxon>Pseudomonadati</taxon>
        <taxon>Bacteroidota</taxon>
        <taxon>Bacteroidia</taxon>
        <taxon>Bacteroidales</taxon>
        <taxon>Dysgonomonadaceae</taxon>
        <taxon>Proteiniphilum</taxon>
    </lineage>
</organism>
<evidence type="ECO:0000313" key="4">
    <source>
        <dbReference type="EMBL" id="SCD21079.1"/>
    </source>
</evidence>
<dbReference type="SUPFAM" id="SSF50998">
    <property type="entry name" value="Quinoprotein alcohol dehydrogenase-like"/>
    <property type="match status" value="1"/>
</dbReference>
<gene>
    <name evidence="4" type="ORF">PSM36_2274</name>
</gene>
<keyword evidence="1" id="KW-0732">Signal</keyword>
<reference evidence="5" key="1">
    <citation type="submission" date="2016-08" db="EMBL/GenBank/DDBJ databases">
        <authorList>
            <person name="Wibberg D."/>
        </authorList>
    </citation>
    <scope>NUCLEOTIDE SEQUENCE [LARGE SCALE GENOMIC DNA]</scope>
</reference>
<feature type="chain" id="PRO_5011961047" evidence="1">
    <location>
        <begin position="20"/>
        <end position="618"/>
    </location>
</feature>
<feature type="domain" description="Calcineurin-like phosphoesterase" evidence="2">
    <location>
        <begin position="25"/>
        <end position="200"/>
    </location>
</feature>
<sequence length="618" mass="69443">MKKWVLSCLAVGISLLLSARPSQPFRFALVTDIHVSNPENNEDLRRTVRDINSLTDITFVIVSGDVTEFGSYDELHTAKTMLDSLNVPYYTIPGNHDSNWSESGTNDFLRIFGNETFGFEYNGYKFLGLASGPNMRMGPGQIPRENLTWFFEELEKTDTDMPVIYVNHYPMDNGLNNWFEVMDALRPYNVQLMLCGHGHANRAMNFEGINAAMCRSNLRAKEEYGGYTIITVDADSITLQERKASGETLAPWLTYPAGQRPKWEINPPRPDYSFNHDHRYVSEVWSVQEKSDMGSGMVLAGKKLLYTNTAGEIKAVDAGNGQPVWTYTTDGKIYSTPTVYENTVWCASSDSFLYGLDLQNGKQRFKLENDKAVVSSPACSGNKVMLAGGDGHCRAWDVSTGKLLWEFDSVKNFVVTRPLVKDEVVFFGSWGNEFYALDIETGKPRWIWNSGYSNRMLSPAQVVPVATHGRIYLASPDRYMTVLDEVTGEVIWRYNDPENRVRESIGMSEDGNTVYAKTMDGNILAIDATVPSRQVKWISSGEDMGYELTPTPVVEKNGVVYAPTDKGLIYAYRASDGTFLWKYRISNGLINMILPTDGNELFVSAMDGRLVKLRVSPY</sequence>
<dbReference type="PANTHER" id="PTHR34512:SF30">
    <property type="entry name" value="OUTER MEMBRANE PROTEIN ASSEMBLY FACTOR BAMB"/>
    <property type="match status" value="1"/>
</dbReference>
<dbReference type="SMART" id="SM00564">
    <property type="entry name" value="PQQ"/>
    <property type="match status" value="7"/>
</dbReference>